<organism evidence="1 2">
    <name type="scientific">Coprinellus micaceus</name>
    <name type="common">Glistening ink-cap mushroom</name>
    <name type="synonym">Coprinus micaceus</name>
    <dbReference type="NCBI Taxonomy" id="71717"/>
    <lineage>
        <taxon>Eukaryota</taxon>
        <taxon>Fungi</taxon>
        <taxon>Dikarya</taxon>
        <taxon>Basidiomycota</taxon>
        <taxon>Agaricomycotina</taxon>
        <taxon>Agaricomycetes</taxon>
        <taxon>Agaricomycetidae</taxon>
        <taxon>Agaricales</taxon>
        <taxon>Agaricineae</taxon>
        <taxon>Psathyrellaceae</taxon>
        <taxon>Coprinellus</taxon>
    </lineage>
</organism>
<keyword evidence="1" id="KW-0808">Transferase</keyword>
<keyword evidence="1" id="KW-0489">Methyltransferase</keyword>
<dbReference type="GO" id="GO:0032259">
    <property type="term" value="P:methylation"/>
    <property type="evidence" value="ECO:0007669"/>
    <property type="project" value="UniProtKB-KW"/>
</dbReference>
<name>A0A4Y7T4F6_COPMI</name>
<dbReference type="InterPro" id="IPR028896">
    <property type="entry name" value="GcvT/YgfZ/DmdA"/>
</dbReference>
<gene>
    <name evidence="1" type="ORF">FA13DRAFT_1735340</name>
</gene>
<evidence type="ECO:0000313" key="2">
    <source>
        <dbReference type="Proteomes" id="UP000298030"/>
    </source>
</evidence>
<dbReference type="EMBL" id="QPFP01000030">
    <property type="protein sequence ID" value="TEB28828.1"/>
    <property type="molecule type" value="Genomic_DNA"/>
</dbReference>
<dbReference type="STRING" id="71717.A0A4Y7T4F6"/>
<dbReference type="GO" id="GO:0005739">
    <property type="term" value="C:mitochondrion"/>
    <property type="evidence" value="ECO:0007669"/>
    <property type="project" value="TreeGrafter"/>
</dbReference>
<dbReference type="PANTHER" id="PTHR43757">
    <property type="entry name" value="AMINOMETHYLTRANSFERASE"/>
    <property type="match status" value="1"/>
</dbReference>
<protein>
    <submittedName>
        <fullName evidence="1">Aminomethyltransferase folate-binding domain-containing protein</fullName>
    </submittedName>
</protein>
<dbReference type="Proteomes" id="UP000298030">
    <property type="component" value="Unassembled WGS sequence"/>
</dbReference>
<dbReference type="Gene3D" id="3.30.1360.120">
    <property type="entry name" value="Probable tRNA modification gtpase trme, domain 1"/>
    <property type="match status" value="1"/>
</dbReference>
<dbReference type="AlphaFoldDB" id="A0A4Y7T4F6"/>
<dbReference type="PANTHER" id="PTHR43757:SF2">
    <property type="entry name" value="AMINOMETHYLTRANSFERASE, MITOCHONDRIAL"/>
    <property type="match status" value="1"/>
</dbReference>
<reference evidence="1 2" key="1">
    <citation type="journal article" date="2019" name="Nat. Ecol. Evol.">
        <title>Megaphylogeny resolves global patterns of mushroom evolution.</title>
        <authorList>
            <person name="Varga T."/>
            <person name="Krizsan K."/>
            <person name="Foldi C."/>
            <person name="Dima B."/>
            <person name="Sanchez-Garcia M."/>
            <person name="Sanchez-Ramirez S."/>
            <person name="Szollosi G.J."/>
            <person name="Szarkandi J.G."/>
            <person name="Papp V."/>
            <person name="Albert L."/>
            <person name="Andreopoulos W."/>
            <person name="Angelini C."/>
            <person name="Antonin V."/>
            <person name="Barry K.W."/>
            <person name="Bougher N.L."/>
            <person name="Buchanan P."/>
            <person name="Buyck B."/>
            <person name="Bense V."/>
            <person name="Catcheside P."/>
            <person name="Chovatia M."/>
            <person name="Cooper J."/>
            <person name="Damon W."/>
            <person name="Desjardin D."/>
            <person name="Finy P."/>
            <person name="Geml J."/>
            <person name="Haridas S."/>
            <person name="Hughes K."/>
            <person name="Justo A."/>
            <person name="Karasinski D."/>
            <person name="Kautmanova I."/>
            <person name="Kiss B."/>
            <person name="Kocsube S."/>
            <person name="Kotiranta H."/>
            <person name="LaButti K.M."/>
            <person name="Lechner B.E."/>
            <person name="Liimatainen K."/>
            <person name="Lipzen A."/>
            <person name="Lukacs Z."/>
            <person name="Mihaltcheva S."/>
            <person name="Morgado L.N."/>
            <person name="Niskanen T."/>
            <person name="Noordeloos M.E."/>
            <person name="Ohm R.A."/>
            <person name="Ortiz-Santana B."/>
            <person name="Ovrebo C."/>
            <person name="Racz N."/>
            <person name="Riley R."/>
            <person name="Savchenko A."/>
            <person name="Shiryaev A."/>
            <person name="Soop K."/>
            <person name="Spirin V."/>
            <person name="Szebenyi C."/>
            <person name="Tomsovsky M."/>
            <person name="Tulloss R.E."/>
            <person name="Uehling J."/>
            <person name="Grigoriev I.V."/>
            <person name="Vagvolgyi C."/>
            <person name="Papp T."/>
            <person name="Martin F.M."/>
            <person name="Miettinen O."/>
            <person name="Hibbett D.S."/>
            <person name="Nagy L.G."/>
        </authorList>
    </citation>
    <scope>NUCLEOTIDE SEQUENCE [LARGE SCALE GENOMIC DNA]</scope>
    <source>
        <strain evidence="1 2">FP101781</strain>
    </source>
</reference>
<accession>A0A4Y7T4F6</accession>
<comment type="caution">
    <text evidence="1">The sequence shown here is derived from an EMBL/GenBank/DDBJ whole genome shotgun (WGS) entry which is preliminary data.</text>
</comment>
<dbReference type="GO" id="GO:0008168">
    <property type="term" value="F:methyltransferase activity"/>
    <property type="evidence" value="ECO:0007669"/>
    <property type="project" value="UniProtKB-KW"/>
</dbReference>
<dbReference type="SUPFAM" id="SSF103025">
    <property type="entry name" value="Folate-binding domain"/>
    <property type="match status" value="1"/>
</dbReference>
<proteinExistence type="predicted"/>
<dbReference type="OrthoDB" id="10263536at2759"/>
<keyword evidence="2" id="KW-1185">Reference proteome</keyword>
<dbReference type="InterPro" id="IPR027266">
    <property type="entry name" value="TrmE/GcvT-like"/>
</dbReference>
<sequence>MAFLRSFSTVQRCIRAGSFYRTLYRGYASSSTPLRKTGLYDFHVSNGAKMVPFAGYSMPLAYGDVGQVASHNHVRQKVGLFDFREWLTPSSLSTLPSYSSTLSVLLNEKGVSSTILSSPSMQRMHTMSLPMLPTSREKLEEWNASEQGKVGPVEMESARGLGPFGLAGSEAASYLQKPQPLFDLRQLTFGKSAFVPIEGFNLHVARGATLGKMGFEPYLAS</sequence>
<evidence type="ECO:0000313" key="1">
    <source>
        <dbReference type="EMBL" id="TEB28828.1"/>
    </source>
</evidence>